<organism evidence="1 2">
    <name type="scientific">Pseudoalteromonas luteoviolacea S4060-1</name>
    <dbReference type="NCBI Taxonomy" id="1365257"/>
    <lineage>
        <taxon>Bacteria</taxon>
        <taxon>Pseudomonadati</taxon>
        <taxon>Pseudomonadota</taxon>
        <taxon>Gammaproteobacteria</taxon>
        <taxon>Alteromonadales</taxon>
        <taxon>Pseudoalteromonadaceae</taxon>
        <taxon>Pseudoalteromonas</taxon>
    </lineage>
</organism>
<gene>
    <name evidence="1" type="ORF">N478_10590</name>
</gene>
<sequence length="200" mass="22801">MYKGIASAVLLLTGCLIWGAFSDVCANGLKYYAMSTASPDVLLPKSQLEQLLDTPKENYLAINKASTNAKKALIKNHQYISQAYIEFDIRRIKQLKKHDVIAFYVPQLQRSYIISVSGVRKEKLGNLALFGYLHDDKSQRRVLELKLSGLSVSGRFKTLSGEYLFRSHAQYGWIASEYEGHRRYLKYPESESKLEVIARK</sequence>
<dbReference type="Proteomes" id="UP000076661">
    <property type="component" value="Unassembled WGS sequence"/>
</dbReference>
<proteinExistence type="predicted"/>
<comment type="caution">
    <text evidence="1">The sequence shown here is derived from an EMBL/GenBank/DDBJ whole genome shotgun (WGS) entry which is preliminary data.</text>
</comment>
<name>A0A162BBA9_9GAMM</name>
<dbReference type="AlphaFoldDB" id="A0A162BBA9"/>
<dbReference type="RefSeq" id="WP_063379851.1">
    <property type="nucleotide sequence ID" value="NZ_AUXX01000004.1"/>
</dbReference>
<reference evidence="1 2" key="1">
    <citation type="submission" date="2013-07" db="EMBL/GenBank/DDBJ databases">
        <title>Comparative Genomic and Metabolomic Analysis of Twelve Strains of Pseudoalteromonas luteoviolacea.</title>
        <authorList>
            <person name="Vynne N.G."/>
            <person name="Mansson M."/>
            <person name="Gram L."/>
        </authorList>
    </citation>
    <scope>NUCLEOTIDE SEQUENCE [LARGE SCALE GENOMIC DNA]</scope>
    <source>
        <strain evidence="1 2">S4060-1</strain>
    </source>
</reference>
<evidence type="ECO:0000313" key="1">
    <source>
        <dbReference type="EMBL" id="KZN69588.1"/>
    </source>
</evidence>
<dbReference type="PROSITE" id="PS51257">
    <property type="entry name" value="PROKAR_LIPOPROTEIN"/>
    <property type="match status" value="1"/>
</dbReference>
<evidence type="ECO:0008006" key="3">
    <source>
        <dbReference type="Google" id="ProtNLM"/>
    </source>
</evidence>
<evidence type="ECO:0000313" key="2">
    <source>
        <dbReference type="Proteomes" id="UP000076661"/>
    </source>
</evidence>
<protein>
    <recommendedName>
        <fullName evidence="3">Lipoprotein</fullName>
    </recommendedName>
</protein>
<dbReference type="EMBL" id="AUXX01000004">
    <property type="protein sequence ID" value="KZN69588.1"/>
    <property type="molecule type" value="Genomic_DNA"/>
</dbReference>
<dbReference type="PATRIC" id="fig|1365257.3.peg.505"/>
<accession>A0A162BBA9</accession>